<gene>
    <name evidence="1" type="ORF">KZH69_15130</name>
</gene>
<dbReference type="Proteomes" id="UP000812031">
    <property type="component" value="Unassembled WGS sequence"/>
</dbReference>
<name>A0ABS6XYQ9_9FLAO</name>
<organism evidence="1 2">
    <name type="scientific">Flavobacterium taihuense</name>
    <dbReference type="NCBI Taxonomy" id="2857508"/>
    <lineage>
        <taxon>Bacteria</taxon>
        <taxon>Pseudomonadati</taxon>
        <taxon>Bacteroidota</taxon>
        <taxon>Flavobacteriia</taxon>
        <taxon>Flavobacteriales</taxon>
        <taxon>Flavobacteriaceae</taxon>
        <taxon>Flavobacterium</taxon>
    </lineage>
</organism>
<evidence type="ECO:0000313" key="1">
    <source>
        <dbReference type="EMBL" id="MBW4361823.1"/>
    </source>
</evidence>
<sequence>MDDQINRYKRQYQNALKTIDTLEKIKAEIDFKLKSNPVCSNLHKDLRTVNLDIKITLNEIEHIESHIHQYET</sequence>
<protein>
    <submittedName>
        <fullName evidence="1">Uncharacterized protein</fullName>
    </submittedName>
</protein>
<comment type="caution">
    <text evidence="1">The sequence shown here is derived from an EMBL/GenBank/DDBJ whole genome shotgun (WGS) entry which is preliminary data.</text>
</comment>
<dbReference type="RefSeq" id="WP_219318319.1">
    <property type="nucleotide sequence ID" value="NZ_JAHWYN010000015.1"/>
</dbReference>
<reference evidence="1 2" key="1">
    <citation type="submission" date="2021-07" db="EMBL/GenBank/DDBJ databases">
        <title>Flavobacterium sp. nov. isolated from sediment on the Taihu Lake.</title>
        <authorList>
            <person name="Qu J.-H."/>
        </authorList>
    </citation>
    <scope>NUCLEOTIDE SEQUENCE [LARGE SCALE GENOMIC DNA]</scope>
    <source>
        <strain evidence="1 2">NAS39</strain>
    </source>
</reference>
<accession>A0ABS6XYQ9</accession>
<proteinExistence type="predicted"/>
<keyword evidence="2" id="KW-1185">Reference proteome</keyword>
<dbReference type="EMBL" id="JAHWYN010000015">
    <property type="protein sequence ID" value="MBW4361823.1"/>
    <property type="molecule type" value="Genomic_DNA"/>
</dbReference>
<evidence type="ECO:0000313" key="2">
    <source>
        <dbReference type="Proteomes" id="UP000812031"/>
    </source>
</evidence>